<dbReference type="AlphaFoldDB" id="A0A1H0SXA2"/>
<dbReference type="EMBL" id="FNJL01000013">
    <property type="protein sequence ID" value="SDP45848.1"/>
    <property type="molecule type" value="Genomic_DNA"/>
</dbReference>
<reference evidence="2" key="1">
    <citation type="submission" date="2016-10" db="EMBL/GenBank/DDBJ databases">
        <authorList>
            <person name="Varghese N."/>
            <person name="Submissions S."/>
        </authorList>
    </citation>
    <scope>NUCLEOTIDE SEQUENCE [LARGE SCALE GENOMIC DNA]</scope>
    <source>
        <strain evidence="2">DSM 17101</strain>
    </source>
</reference>
<protein>
    <submittedName>
        <fullName evidence="1">Uncharacterized protein</fullName>
    </submittedName>
</protein>
<proteinExistence type="predicted"/>
<keyword evidence="2" id="KW-1185">Reference proteome</keyword>
<sequence length="236" mass="27241">MREDYFDLQWRFARHYAEAAHLPLDQAIARCTNLRRRMNLWGPAGASRWEAFLSAIRASGPDHPPRFHLYMAFQEGEPPPPRPRTFGCFSHDSPDPLGVLRIHFMPPPDIDRSPLALASMAERMDELRALFRQVRQEHPHARSVRGISWLYHLAAYRRLFPPQYGDSARPADFPLHLTGSSTWGQVLDWRQQVKPAMREAVLSRIGELDPQAPWKIFPCQPLVASCGIARFHDWFA</sequence>
<organism evidence="1 2">
    <name type="scientific">Paracidovorax cattleyae</name>
    <dbReference type="NCBI Taxonomy" id="80868"/>
    <lineage>
        <taxon>Bacteria</taxon>
        <taxon>Pseudomonadati</taxon>
        <taxon>Pseudomonadota</taxon>
        <taxon>Betaproteobacteria</taxon>
        <taxon>Burkholderiales</taxon>
        <taxon>Comamonadaceae</taxon>
        <taxon>Paracidovorax</taxon>
    </lineage>
</organism>
<accession>A0A1H0SXA2</accession>
<gene>
    <name evidence="1" type="ORF">SAMN04489708_11396</name>
</gene>
<evidence type="ECO:0000313" key="2">
    <source>
        <dbReference type="Proteomes" id="UP000199317"/>
    </source>
</evidence>
<dbReference type="Proteomes" id="UP000199317">
    <property type="component" value="Unassembled WGS sequence"/>
</dbReference>
<name>A0A1H0SXA2_9BURK</name>
<evidence type="ECO:0000313" key="1">
    <source>
        <dbReference type="EMBL" id="SDP45848.1"/>
    </source>
</evidence>